<dbReference type="Proteomes" id="UP000445000">
    <property type="component" value="Unassembled WGS sequence"/>
</dbReference>
<organism evidence="1 2">
    <name type="scientific">Steroidobacter agaridevorans</name>
    <dbReference type="NCBI Taxonomy" id="2695856"/>
    <lineage>
        <taxon>Bacteria</taxon>
        <taxon>Pseudomonadati</taxon>
        <taxon>Pseudomonadota</taxon>
        <taxon>Gammaproteobacteria</taxon>
        <taxon>Steroidobacterales</taxon>
        <taxon>Steroidobacteraceae</taxon>
        <taxon>Steroidobacter</taxon>
    </lineage>
</organism>
<comment type="caution">
    <text evidence="1">The sequence shown here is derived from an EMBL/GenBank/DDBJ whole genome shotgun (WGS) entry which is preliminary data.</text>
</comment>
<dbReference type="AlphaFoldDB" id="A0A829Y8H1"/>
<dbReference type="InterPro" id="IPR010296">
    <property type="entry name" value="DUF899_thioredox"/>
</dbReference>
<evidence type="ECO:0000313" key="1">
    <source>
        <dbReference type="EMBL" id="GFE79470.1"/>
    </source>
</evidence>
<gene>
    <name evidence="1" type="ORF">GCM10011487_14700</name>
</gene>
<protein>
    <recommendedName>
        <fullName evidence="3">DUF899 domain-containing protein</fullName>
    </recommendedName>
</protein>
<dbReference type="Pfam" id="PF05988">
    <property type="entry name" value="DUF899"/>
    <property type="match status" value="1"/>
</dbReference>
<accession>A0A829Y8H1</accession>
<sequence length="259" mass="29853">MTASPEKGLKELQGLDTPPIVSAQEWDAARERMLAKEKELTHARDALMAERRRMPWLAVDKKYWFEGPKGKVSLLDLFEGRRQLIVYRAFFEPGVHGWPKHACVGCSMVADQVSHLAHLHARDTTLAYVSRAPQADIARLKKENGWTMPWYTLTDSFDLDFGVDQWHGHNAFIRDGERIFRTYFINTRGDEAIGTVWSFLDMTALGRQETWEDSPQGYPQSQTYKWWNWHDSYVPGAPPDPKWIEVSDAGEAAFRDKQP</sequence>
<evidence type="ECO:0008006" key="3">
    <source>
        <dbReference type="Google" id="ProtNLM"/>
    </source>
</evidence>
<reference evidence="2" key="1">
    <citation type="submission" date="2020-01" db="EMBL/GenBank/DDBJ databases">
        <title>'Steroidobacter agaridevorans' sp. nov., agar-degrading bacteria isolated from rhizosphere soils.</title>
        <authorList>
            <person name="Ikenaga M."/>
            <person name="Kataoka M."/>
            <person name="Murouchi A."/>
            <person name="Katsuragi S."/>
            <person name="Sakai M."/>
        </authorList>
    </citation>
    <scope>NUCLEOTIDE SEQUENCE [LARGE SCALE GENOMIC DNA]</scope>
    <source>
        <strain evidence="2">YU21-B</strain>
    </source>
</reference>
<proteinExistence type="predicted"/>
<dbReference type="EMBL" id="BLJN01000001">
    <property type="protein sequence ID" value="GFE79470.1"/>
    <property type="molecule type" value="Genomic_DNA"/>
</dbReference>
<name>A0A829Y8H1_9GAMM</name>
<dbReference type="RefSeq" id="WP_161811137.1">
    <property type="nucleotide sequence ID" value="NZ_BLJN01000001.1"/>
</dbReference>
<evidence type="ECO:0000313" key="2">
    <source>
        <dbReference type="Proteomes" id="UP000445000"/>
    </source>
</evidence>
<keyword evidence="2" id="KW-1185">Reference proteome</keyword>